<dbReference type="EMBL" id="CP038489">
    <property type="protein sequence ID" value="QFZ29638.1"/>
    <property type="molecule type" value="Genomic_DNA"/>
</dbReference>
<protein>
    <submittedName>
        <fullName evidence="1">Uncharacterized protein</fullName>
    </submittedName>
</protein>
<evidence type="ECO:0000313" key="2">
    <source>
        <dbReference type="Proteomes" id="UP000326582"/>
    </source>
</evidence>
<proteinExistence type="predicted"/>
<accession>A0ACD0WQK5</accession>
<name>A0ACD0WQK5_CLALS</name>
<sequence>MSQEAPPTSPAYVHCGFQAPVPIWLETNQSVLCDNTTIYIQVVPKMKTHGSTFIACNNATYKLEENQRYKCTEDKLFVEVMKDMVYKSGGAKVTTKTLLVFLLGMSALV</sequence>
<organism evidence="1 2">
    <name type="scientific">Clavispora lusitaniae</name>
    <name type="common">Candida lusitaniae</name>
    <dbReference type="NCBI Taxonomy" id="36911"/>
    <lineage>
        <taxon>Eukaryota</taxon>
        <taxon>Fungi</taxon>
        <taxon>Dikarya</taxon>
        <taxon>Ascomycota</taxon>
        <taxon>Saccharomycotina</taxon>
        <taxon>Pichiomycetes</taxon>
        <taxon>Metschnikowiaceae</taxon>
        <taxon>Clavispora</taxon>
    </lineage>
</organism>
<evidence type="ECO:0000313" key="1">
    <source>
        <dbReference type="EMBL" id="QFZ29638.1"/>
    </source>
</evidence>
<dbReference type="Proteomes" id="UP000326582">
    <property type="component" value="Chromosome 6"/>
</dbReference>
<keyword evidence="2" id="KW-1185">Reference proteome</keyword>
<gene>
    <name evidence="1" type="ORF">EJF14_60149</name>
</gene>
<reference evidence="2" key="1">
    <citation type="journal article" date="2019" name="MBio">
        <title>Comparative genomics for the elucidation of multidrug resistance (MDR) in Candida lusitaniae.</title>
        <authorList>
            <person name="Kannan A."/>
            <person name="Asner S.A."/>
            <person name="Trachsel E."/>
            <person name="Kelly S."/>
            <person name="Parker J."/>
            <person name="Sanglard D."/>
        </authorList>
    </citation>
    <scope>NUCLEOTIDE SEQUENCE [LARGE SCALE GENOMIC DNA]</scope>
    <source>
        <strain evidence="2">P1</strain>
    </source>
</reference>